<dbReference type="InterPro" id="IPR011990">
    <property type="entry name" value="TPR-like_helical_dom_sf"/>
</dbReference>
<comment type="caution">
    <text evidence="1">The sequence shown here is derived from an EMBL/GenBank/DDBJ whole genome shotgun (WGS) entry which is preliminary data.</text>
</comment>
<dbReference type="EMBL" id="LKPO01000004">
    <property type="protein sequence ID" value="OLF96748.1"/>
    <property type="molecule type" value="Genomic_DNA"/>
</dbReference>
<gene>
    <name evidence="1" type="ORF">B4121_0959</name>
</gene>
<reference evidence="1 2" key="1">
    <citation type="journal article" date="2016" name="Front. Microbiol.">
        <title>High-Level Heat Resistance of Spores of Bacillus amyloliquefaciens and Bacillus licheniformis Results from the Presence of a spoVA Operon in a Tn1546 Transposon.</title>
        <authorList>
            <person name="Berendsen E.M."/>
            <person name="Koning R.A."/>
            <person name="Boekhorst J."/>
            <person name="de Jong A."/>
            <person name="Kuipers O.P."/>
            <person name="Wells-Bennik M.H."/>
        </authorList>
    </citation>
    <scope>NUCLEOTIDE SEQUENCE [LARGE SCALE GENOMIC DNA]</scope>
    <source>
        <strain evidence="1 2">B4121</strain>
    </source>
</reference>
<dbReference type="AlphaFoldDB" id="A0A7Z1B501"/>
<protein>
    <submittedName>
        <fullName evidence="1">Response regulator aspartate phosphatase</fullName>
    </submittedName>
</protein>
<evidence type="ECO:0000313" key="2">
    <source>
        <dbReference type="Proteomes" id="UP000185604"/>
    </source>
</evidence>
<evidence type="ECO:0000313" key="1">
    <source>
        <dbReference type="EMBL" id="OLF96748.1"/>
    </source>
</evidence>
<dbReference type="InterPro" id="IPR019734">
    <property type="entry name" value="TPR_rpt"/>
</dbReference>
<sequence length="372" mass="43982">MNEEVEAKAAYEKAAGLLNQWYTMIKRHEALQAVSLRYEIRNLLSKMEKNRDLELYFQLLDYRCKLMMEQFAESAELFRKIKRQKETVKNADDIIQYYFFFFSGMYEFYEKNYLEAISCYKKAEMKLHKLTDEIEKAEFYYKIATAYYQIDDHFRSLNYSEKALSLFSKHKEYIDKTIGCEMILGSVQFELFRIKQAEEHYGRALDQAVSLQNRRIIGLIYHNMGLNYAKCSMPLLAEEHFRKALSIGVHEQSVFGINTLFELSHLMYKNGSPEEARRLCKEGFTRAAEQGEDEYAAKFRLIFALYDAGHPLDIELSLEYMSDKRLWPQVAELTKDIADYYMKSGDHEKSALYLEKSQHAKNQIYKMKEGLI</sequence>
<dbReference type="RefSeq" id="WP_207552488.1">
    <property type="nucleotide sequence ID" value="NZ_JAQIHP010000004.1"/>
</dbReference>
<dbReference type="Gene3D" id="1.25.40.10">
    <property type="entry name" value="Tetratricopeptide repeat domain"/>
    <property type="match status" value="1"/>
</dbReference>
<name>A0A7Z1B501_9BACI</name>
<dbReference type="SUPFAM" id="SSF48452">
    <property type="entry name" value="TPR-like"/>
    <property type="match status" value="1"/>
</dbReference>
<dbReference type="Proteomes" id="UP000185604">
    <property type="component" value="Unassembled WGS sequence"/>
</dbReference>
<dbReference type="SMART" id="SM00028">
    <property type="entry name" value="TPR"/>
    <property type="match status" value="5"/>
</dbReference>
<dbReference type="Pfam" id="PF18801">
    <property type="entry name" value="RapH_N"/>
    <property type="match status" value="1"/>
</dbReference>
<accession>A0A7Z1B501</accession>
<proteinExistence type="predicted"/>
<organism evidence="1 2">
    <name type="scientific">Bacillus paralicheniformis</name>
    <dbReference type="NCBI Taxonomy" id="1648923"/>
    <lineage>
        <taxon>Bacteria</taxon>
        <taxon>Bacillati</taxon>
        <taxon>Bacillota</taxon>
        <taxon>Bacilli</taxon>
        <taxon>Bacillales</taxon>
        <taxon>Bacillaceae</taxon>
        <taxon>Bacillus</taxon>
    </lineage>
</organism>